<keyword evidence="3" id="KW-1185">Reference proteome</keyword>
<protein>
    <submittedName>
        <fullName evidence="2">Uncharacterized protein</fullName>
    </submittedName>
</protein>
<feature type="region of interest" description="Disordered" evidence="1">
    <location>
        <begin position="154"/>
        <end position="190"/>
    </location>
</feature>
<reference evidence="2" key="1">
    <citation type="submission" date="2023-08" db="EMBL/GenBank/DDBJ databases">
        <title>Reference Genome Resource for the Citrus Pathogen Phytophthora citrophthora.</title>
        <authorList>
            <person name="Moller H."/>
            <person name="Coetzee B."/>
            <person name="Rose L.J."/>
            <person name="Van Niekerk J.M."/>
        </authorList>
    </citation>
    <scope>NUCLEOTIDE SEQUENCE</scope>
    <source>
        <strain evidence="2">STE-U-9442</strain>
    </source>
</reference>
<dbReference type="Proteomes" id="UP001259832">
    <property type="component" value="Unassembled WGS sequence"/>
</dbReference>
<feature type="region of interest" description="Disordered" evidence="1">
    <location>
        <begin position="1"/>
        <end position="26"/>
    </location>
</feature>
<proteinExistence type="predicted"/>
<organism evidence="2 3">
    <name type="scientific">Phytophthora citrophthora</name>
    <dbReference type="NCBI Taxonomy" id="4793"/>
    <lineage>
        <taxon>Eukaryota</taxon>
        <taxon>Sar</taxon>
        <taxon>Stramenopiles</taxon>
        <taxon>Oomycota</taxon>
        <taxon>Peronosporomycetes</taxon>
        <taxon>Peronosporales</taxon>
        <taxon>Peronosporaceae</taxon>
        <taxon>Phytophthora</taxon>
    </lineage>
</organism>
<dbReference type="EMBL" id="JASMQC010000035">
    <property type="protein sequence ID" value="KAK1931236.1"/>
    <property type="molecule type" value="Genomic_DNA"/>
</dbReference>
<evidence type="ECO:0000313" key="3">
    <source>
        <dbReference type="Proteomes" id="UP001259832"/>
    </source>
</evidence>
<sequence>MGPEQGGRRRSATRASSAQLKTMPGLSASELTPEELRAGEVIEYYSRAFVWYRRAVVTRVDGGADVDFPITVETEEVTPPDMMLKRVADRFNISLNAGGSKWRMLRTFDLVTGTFSAETRVSALNRALEGAVAAAFDAVRDGYRDASEEIVLETPQNSVCSSPDAESIADHMRSPSTPTRSGTPTPSSAEALRNALQERESALSLL</sequence>
<dbReference type="AlphaFoldDB" id="A0AAD9LCB2"/>
<accession>A0AAD9LCB2</accession>
<comment type="caution">
    <text evidence="2">The sequence shown here is derived from an EMBL/GenBank/DDBJ whole genome shotgun (WGS) entry which is preliminary data.</text>
</comment>
<evidence type="ECO:0000256" key="1">
    <source>
        <dbReference type="SAM" id="MobiDB-lite"/>
    </source>
</evidence>
<evidence type="ECO:0000313" key="2">
    <source>
        <dbReference type="EMBL" id="KAK1931236.1"/>
    </source>
</evidence>
<gene>
    <name evidence="2" type="ORF">P3T76_013425</name>
</gene>
<feature type="compositionally biased region" description="Low complexity" evidence="1">
    <location>
        <begin position="174"/>
        <end position="188"/>
    </location>
</feature>
<name>A0AAD9LCB2_9STRA</name>